<evidence type="ECO:0000256" key="1">
    <source>
        <dbReference type="SAM" id="MobiDB-lite"/>
    </source>
</evidence>
<dbReference type="RefSeq" id="XP_007928220.1">
    <property type="nucleotide sequence ID" value="XM_007930029.1"/>
</dbReference>
<sequence length="279" mass="32187">MKSPYSGWLCDDSVTSSQIRLAAKRPSHLTETQAILDYFYNMMWLSKVKDNLRLLAIMVSYGFKRQSKAVTLLTIPCFTTRNLQLVSKAFLDNHGFYIWPEHAAARGHLDPPQSSDLSQLSFDFWNMTRRRPQHHSQGPIYATDARNPGKVKREGTKRYRNETEEILDVQLWDGASTSIAEQLSHFKRIANFSLLTDTPSLVRLYRNLIGELPDEAELERLRDQVIGGMWRLNEDIRNAELQSFGKKPKCSTLRYMEYCVILWTAQHPMLGTVVISTRS</sequence>
<keyword evidence="3" id="KW-1185">Reference proteome</keyword>
<dbReference type="AlphaFoldDB" id="M2YT12"/>
<dbReference type="VEuPathDB" id="FungiDB:MYCFIDRAFT_176223"/>
<dbReference type="OrthoDB" id="10512849at2759"/>
<reference evidence="2 3" key="1">
    <citation type="journal article" date="2012" name="PLoS Pathog.">
        <title>Diverse lifestyles and strategies of plant pathogenesis encoded in the genomes of eighteen Dothideomycetes fungi.</title>
        <authorList>
            <person name="Ohm R.A."/>
            <person name="Feau N."/>
            <person name="Henrissat B."/>
            <person name="Schoch C.L."/>
            <person name="Horwitz B.A."/>
            <person name="Barry K.W."/>
            <person name="Condon B.J."/>
            <person name="Copeland A.C."/>
            <person name="Dhillon B."/>
            <person name="Glaser F."/>
            <person name="Hesse C.N."/>
            <person name="Kosti I."/>
            <person name="LaButti K."/>
            <person name="Lindquist E.A."/>
            <person name="Lucas S."/>
            <person name="Salamov A.A."/>
            <person name="Bradshaw R.E."/>
            <person name="Ciuffetti L."/>
            <person name="Hamelin R.C."/>
            <person name="Kema G.H.J."/>
            <person name="Lawrence C."/>
            <person name="Scott J.A."/>
            <person name="Spatafora J.W."/>
            <person name="Turgeon B.G."/>
            <person name="de Wit P.J.G.M."/>
            <person name="Zhong S."/>
            <person name="Goodwin S.B."/>
            <person name="Grigoriev I.V."/>
        </authorList>
    </citation>
    <scope>NUCLEOTIDE SEQUENCE [LARGE SCALE GENOMIC DNA]</scope>
    <source>
        <strain evidence="2 3">CIRAD86</strain>
    </source>
</reference>
<evidence type="ECO:0000313" key="3">
    <source>
        <dbReference type="Proteomes" id="UP000016932"/>
    </source>
</evidence>
<feature type="region of interest" description="Disordered" evidence="1">
    <location>
        <begin position="133"/>
        <end position="153"/>
    </location>
</feature>
<dbReference type="HOGENOM" id="CLU_997934_0_0_1"/>
<accession>M2YT12</accession>
<evidence type="ECO:0000313" key="2">
    <source>
        <dbReference type="EMBL" id="EME80855.1"/>
    </source>
</evidence>
<dbReference type="GeneID" id="19333513"/>
<dbReference type="EMBL" id="KB446560">
    <property type="protein sequence ID" value="EME80855.1"/>
    <property type="molecule type" value="Genomic_DNA"/>
</dbReference>
<dbReference type="Proteomes" id="UP000016932">
    <property type="component" value="Unassembled WGS sequence"/>
</dbReference>
<proteinExistence type="predicted"/>
<protein>
    <submittedName>
        <fullName evidence="2">Uncharacterized protein</fullName>
    </submittedName>
</protein>
<dbReference type="KEGG" id="pfj:MYCFIDRAFT_176223"/>
<organism evidence="2 3">
    <name type="scientific">Pseudocercospora fijiensis (strain CIRAD86)</name>
    <name type="common">Black leaf streak disease fungus</name>
    <name type="synonym">Mycosphaerella fijiensis</name>
    <dbReference type="NCBI Taxonomy" id="383855"/>
    <lineage>
        <taxon>Eukaryota</taxon>
        <taxon>Fungi</taxon>
        <taxon>Dikarya</taxon>
        <taxon>Ascomycota</taxon>
        <taxon>Pezizomycotina</taxon>
        <taxon>Dothideomycetes</taxon>
        <taxon>Dothideomycetidae</taxon>
        <taxon>Mycosphaerellales</taxon>
        <taxon>Mycosphaerellaceae</taxon>
        <taxon>Pseudocercospora</taxon>
    </lineage>
</organism>
<name>M2YT12_PSEFD</name>
<gene>
    <name evidence="2" type="ORF">MYCFIDRAFT_176223</name>
</gene>